<evidence type="ECO:0000313" key="3">
    <source>
        <dbReference type="Proteomes" id="UP000576480"/>
    </source>
</evidence>
<dbReference type="InterPro" id="IPR023885">
    <property type="entry name" value="4Fe4S-binding_SPASM_dom"/>
</dbReference>
<name>A0A6V8PZZ5_9ACTN</name>
<dbReference type="AlphaFoldDB" id="A0A6V8PZZ5"/>
<feature type="non-terminal residue" evidence="2">
    <location>
        <position position="1"/>
    </location>
</feature>
<dbReference type="EMBL" id="BLSB01000508">
    <property type="protein sequence ID" value="GFP36241.1"/>
    <property type="molecule type" value="Genomic_DNA"/>
</dbReference>
<comment type="caution">
    <text evidence="2">The sequence shown here is derived from an EMBL/GenBank/DDBJ whole genome shotgun (WGS) entry which is preliminary data.</text>
</comment>
<dbReference type="SUPFAM" id="SSF102114">
    <property type="entry name" value="Radical SAM enzymes"/>
    <property type="match status" value="1"/>
</dbReference>
<evidence type="ECO:0000259" key="1">
    <source>
        <dbReference type="Pfam" id="PF13186"/>
    </source>
</evidence>
<dbReference type="Pfam" id="PF13186">
    <property type="entry name" value="SPASM"/>
    <property type="match status" value="1"/>
</dbReference>
<proteinExistence type="predicted"/>
<dbReference type="Gene3D" id="3.20.20.70">
    <property type="entry name" value="Aldolase class I"/>
    <property type="match status" value="1"/>
</dbReference>
<feature type="domain" description="4Fe4S-binding SPASM" evidence="1">
    <location>
        <begin position="98"/>
        <end position="169"/>
    </location>
</feature>
<organism evidence="2 3">
    <name type="scientific">Candidatus Hakubella thermalkaliphila</name>
    <dbReference type="NCBI Taxonomy" id="2754717"/>
    <lineage>
        <taxon>Bacteria</taxon>
        <taxon>Bacillati</taxon>
        <taxon>Actinomycetota</taxon>
        <taxon>Actinomycetota incertae sedis</taxon>
        <taxon>Candidatus Hakubellales</taxon>
        <taxon>Candidatus Hakubellaceae</taxon>
        <taxon>Candidatus Hakubella</taxon>
    </lineage>
</organism>
<protein>
    <recommendedName>
        <fullName evidence="1">4Fe4S-binding SPASM domain-containing protein</fullName>
    </recommendedName>
</protein>
<sequence>AGKVELTTRGPLRWRVGIRGGAGDWFSGEMRIEDFKKLTRYFRDVETVVLEGSPCGRGKGGGVNENYEEIIHEAEAKAKEFKINLRRPSLSPVGVPVCEENPLRNLYISVDGEVSPCVYLYPPLPAPFKRIFCGNMYEIEKVSFGNIFRQPFHAIWNKKEYVEFRERFVLRKRRFEEMYSPLLDIERLR</sequence>
<evidence type="ECO:0000313" key="2">
    <source>
        <dbReference type="EMBL" id="GFP36241.1"/>
    </source>
</evidence>
<dbReference type="Proteomes" id="UP000576480">
    <property type="component" value="Unassembled WGS sequence"/>
</dbReference>
<dbReference type="InterPro" id="IPR013785">
    <property type="entry name" value="Aldolase_TIM"/>
</dbReference>
<dbReference type="CDD" id="cd21121">
    <property type="entry name" value="SPASM_Cmo-like"/>
    <property type="match status" value="1"/>
</dbReference>
<gene>
    <name evidence="2" type="ORF">HKBW3S43_02029</name>
</gene>
<accession>A0A6V8PZZ5</accession>
<dbReference type="InterPro" id="IPR058240">
    <property type="entry name" value="rSAM_sf"/>
</dbReference>
<feature type="non-terminal residue" evidence="2">
    <location>
        <position position="189"/>
    </location>
</feature>
<reference evidence="2 3" key="1">
    <citation type="journal article" date="2020" name="Front. Microbiol.">
        <title>Single-cell genomics of novel Actinobacteria with the Wood-Ljungdahl pathway discovered in a serpentinizing system.</title>
        <authorList>
            <person name="Merino N."/>
            <person name="Kawai M."/>
            <person name="Boyd E.S."/>
            <person name="Colman D.R."/>
            <person name="McGlynn S.E."/>
            <person name="Nealson K.H."/>
            <person name="Kurokawa K."/>
            <person name="Hongoh Y."/>
        </authorList>
    </citation>
    <scope>NUCLEOTIDE SEQUENCE [LARGE SCALE GENOMIC DNA]</scope>
    <source>
        <strain evidence="2 3">S43</strain>
    </source>
</reference>